<feature type="transmembrane region" description="Helical" evidence="1">
    <location>
        <begin position="228"/>
        <end position="252"/>
    </location>
</feature>
<feature type="transmembrane region" description="Helical" evidence="1">
    <location>
        <begin position="300"/>
        <end position="322"/>
    </location>
</feature>
<dbReference type="GO" id="GO:0034228">
    <property type="term" value="F:ethanolamine transmembrane transporter activity"/>
    <property type="evidence" value="ECO:0007669"/>
    <property type="project" value="InterPro"/>
</dbReference>
<feature type="transmembrane region" description="Helical" evidence="1">
    <location>
        <begin position="328"/>
        <end position="350"/>
    </location>
</feature>
<dbReference type="PIRSF" id="PIRSF019466">
    <property type="entry name" value="EutH"/>
    <property type="match status" value="1"/>
</dbReference>
<keyword evidence="1" id="KW-0472">Membrane</keyword>
<dbReference type="Pfam" id="PF04346">
    <property type="entry name" value="EutH"/>
    <property type="match status" value="1"/>
</dbReference>
<evidence type="ECO:0000313" key="2">
    <source>
        <dbReference type="EMBL" id="EGO6678609.1"/>
    </source>
</evidence>
<feature type="transmembrane region" description="Helical" evidence="1">
    <location>
        <begin position="112"/>
        <end position="136"/>
    </location>
</feature>
<feature type="transmembrane region" description="Helical" evidence="1">
    <location>
        <begin position="52"/>
        <end position="73"/>
    </location>
</feature>
<reference evidence="2" key="1">
    <citation type="submission" date="2020-01" db="EMBL/GenBank/DDBJ databases">
        <authorList>
            <consortium name="GenomeTrakr network: Whole genome sequencing for foodborne pathogen traceback"/>
        </authorList>
    </citation>
    <scope>NUCLEOTIDE SEQUENCE</scope>
    <source>
        <strain evidence="2">PSU-2311</strain>
    </source>
</reference>
<gene>
    <name evidence="2" type="primary">eutH</name>
    <name evidence="2" type="ORF">GTP92_09765</name>
</gene>
<dbReference type="Proteomes" id="UP000600030">
    <property type="component" value="Unassembled WGS sequence"/>
</dbReference>
<evidence type="ECO:0000256" key="1">
    <source>
        <dbReference type="SAM" id="Phobius"/>
    </source>
</evidence>
<dbReference type="GO" id="GO:0005886">
    <property type="term" value="C:plasma membrane"/>
    <property type="evidence" value="ECO:0007669"/>
    <property type="project" value="TreeGrafter"/>
</dbReference>
<dbReference type="EMBL" id="AAXDPX010000007">
    <property type="protein sequence ID" value="EGO6678609.1"/>
    <property type="molecule type" value="Genomic_DNA"/>
</dbReference>
<keyword evidence="1" id="KW-1133">Transmembrane helix</keyword>
<dbReference type="PANTHER" id="PTHR40089">
    <property type="entry name" value="ETHANOLAMINE UTILIZATION PROTEIN EUTH"/>
    <property type="match status" value="1"/>
</dbReference>
<feature type="transmembrane region" description="Helical" evidence="1">
    <location>
        <begin position="185"/>
        <end position="208"/>
    </location>
</feature>
<dbReference type="AlphaFoldDB" id="A0AAN3TRT9"/>
<name>A0AAN3TRT9_ECOLX</name>
<evidence type="ECO:0000313" key="3">
    <source>
        <dbReference type="Proteomes" id="UP000600030"/>
    </source>
</evidence>
<feature type="transmembrane region" description="Helical" evidence="1">
    <location>
        <begin position="6"/>
        <end position="24"/>
    </location>
</feature>
<accession>A0AAN3TRT9</accession>
<sequence>MGINEIIMYIMMFFMLIAAVDRILSQFGGSARFLGKFGKSIEGSGGQFEEGFMAMGALGLAMVGMTALAPVLAHVLGPVIIPVYEMLGANPSMFAGTLLACDMGGFFLAKELALGVLAGIVTIPIGCIAGGLVAMYSGVQINGQPVEFTFALILMNMIPVLIVAVLVALGLKFIPEKMINGFQIFAKFLVALITLGLAAAVVKFLLGWELIPGLDPIFMAPGDKPGEVMRAIEVIGSISCVLLGAYPMVLLLTRWFEKPLMSVGKVLNMNNIAAAGMVATLANNIPMFGMMKQMDTRGKVINCAFAVSAAFALGDHLGFAAANMNAMIFPMIVGKLIGGVTAIGVAMMLVPKEDATAAKTEAEAQS</sequence>
<keyword evidence="1" id="KW-0812">Transmembrane</keyword>
<feature type="transmembrane region" description="Helical" evidence="1">
    <location>
        <begin position="148"/>
        <end position="173"/>
    </location>
</feature>
<dbReference type="PANTHER" id="PTHR40089:SF1">
    <property type="entry name" value="ETHANOLAMINE PERMEASE EUTH-RELATED"/>
    <property type="match status" value="1"/>
</dbReference>
<organism evidence="2 3">
    <name type="scientific">Escherichia coli</name>
    <dbReference type="NCBI Taxonomy" id="562"/>
    <lineage>
        <taxon>Bacteria</taxon>
        <taxon>Pseudomonadati</taxon>
        <taxon>Pseudomonadota</taxon>
        <taxon>Gammaproteobacteria</taxon>
        <taxon>Enterobacterales</taxon>
        <taxon>Enterobacteriaceae</taxon>
        <taxon>Escherichia</taxon>
    </lineage>
</organism>
<dbReference type="InterPro" id="IPR007441">
    <property type="entry name" value="EutH"/>
</dbReference>
<proteinExistence type="predicted"/>
<comment type="caution">
    <text evidence="2">The sequence shown here is derived from an EMBL/GenBank/DDBJ whole genome shotgun (WGS) entry which is preliminary data.</text>
</comment>
<protein>
    <submittedName>
        <fullName evidence="2">Ethanolamine utilization protein EutH</fullName>
    </submittedName>
</protein>